<dbReference type="EMBL" id="FP929139">
    <property type="protein sequence ID" value="CBY01565.1"/>
    <property type="molecule type" value="Genomic_DNA"/>
</dbReference>
<dbReference type="AlphaFoldDB" id="E5AEC6"/>
<keyword evidence="3" id="KW-1185">Reference proteome</keyword>
<dbReference type="InParanoid" id="E5AEC6"/>
<reference evidence="3" key="1">
    <citation type="journal article" date="2011" name="Nat. Commun.">
        <title>Effector diversification within compartments of the Leptosphaeria maculans genome affected by Repeat-Induced Point mutations.</title>
        <authorList>
            <person name="Rouxel T."/>
            <person name="Grandaubert J."/>
            <person name="Hane J.K."/>
            <person name="Hoede C."/>
            <person name="van de Wouw A.P."/>
            <person name="Couloux A."/>
            <person name="Dominguez V."/>
            <person name="Anthouard V."/>
            <person name="Bally P."/>
            <person name="Bourras S."/>
            <person name="Cozijnsen A.J."/>
            <person name="Ciuffetti L.M."/>
            <person name="Degrave A."/>
            <person name="Dilmaghani A."/>
            <person name="Duret L."/>
            <person name="Fudal I."/>
            <person name="Goodwin S.B."/>
            <person name="Gout L."/>
            <person name="Glaser N."/>
            <person name="Linglin J."/>
            <person name="Kema G.H.J."/>
            <person name="Lapalu N."/>
            <person name="Lawrence C.B."/>
            <person name="May K."/>
            <person name="Meyer M."/>
            <person name="Ollivier B."/>
            <person name="Poulain J."/>
            <person name="Schoch C.L."/>
            <person name="Simon A."/>
            <person name="Spatafora J.W."/>
            <person name="Stachowiak A."/>
            <person name="Turgeon B.G."/>
            <person name="Tyler B.M."/>
            <person name="Vincent D."/>
            <person name="Weissenbach J."/>
            <person name="Amselem J."/>
            <person name="Quesneville H."/>
            <person name="Oliver R.P."/>
            <person name="Wincker P."/>
            <person name="Balesdent M.-H."/>
            <person name="Howlett B.J."/>
        </authorList>
    </citation>
    <scope>NUCLEOTIDE SEQUENCE [LARGE SCALE GENOMIC DNA]</scope>
    <source>
        <strain evidence="3">JN3 / isolate v23.1.3 / race Av1-4-5-6-7-8</strain>
    </source>
</reference>
<gene>
    <name evidence="2" type="ORF">LEMA_uP003520.1</name>
</gene>
<sequence>MKVPRLVFPCLPIWLANGAFPTMFDWPWGPEKRSRKRTYLFSPAGPSDELGLNLDSCPAIVTYYVLIW</sequence>
<accession>E5AEC6</accession>
<proteinExistence type="predicted"/>
<protein>
    <submittedName>
        <fullName evidence="2">Predicted protein</fullName>
    </submittedName>
</protein>
<dbReference type="Proteomes" id="UP000002668">
    <property type="component" value="Genome"/>
</dbReference>
<evidence type="ECO:0000313" key="3">
    <source>
        <dbReference type="Proteomes" id="UP000002668"/>
    </source>
</evidence>
<feature type="chain" id="PRO_5003193710" evidence="1">
    <location>
        <begin position="19"/>
        <end position="68"/>
    </location>
</feature>
<dbReference type="HOGENOM" id="CLU_2794422_0_0_1"/>
<evidence type="ECO:0000256" key="1">
    <source>
        <dbReference type="SAM" id="SignalP"/>
    </source>
</evidence>
<feature type="signal peptide" evidence="1">
    <location>
        <begin position="1"/>
        <end position="18"/>
    </location>
</feature>
<dbReference type="VEuPathDB" id="FungiDB:LEMA_uP003520.1"/>
<name>E5AEC6_LEPMJ</name>
<evidence type="ECO:0000313" key="2">
    <source>
        <dbReference type="EMBL" id="CBY01565.1"/>
    </source>
</evidence>
<keyword evidence="1" id="KW-0732">Signal</keyword>
<organism evidence="2 3">
    <name type="scientific">Leptosphaeria maculans (strain JN3 / isolate v23.1.3 / race Av1-4-5-6-7-8)</name>
    <name type="common">Blackleg fungus</name>
    <name type="synonym">Phoma lingam</name>
    <dbReference type="NCBI Taxonomy" id="985895"/>
    <lineage>
        <taxon>Eukaryota</taxon>
        <taxon>Fungi</taxon>
        <taxon>Dikarya</taxon>
        <taxon>Ascomycota</taxon>
        <taxon>Pezizomycotina</taxon>
        <taxon>Dothideomycetes</taxon>
        <taxon>Pleosporomycetidae</taxon>
        <taxon>Pleosporales</taxon>
        <taxon>Pleosporineae</taxon>
        <taxon>Leptosphaeriaceae</taxon>
        <taxon>Plenodomus</taxon>
        <taxon>Plenodomus lingam/Leptosphaeria maculans species complex</taxon>
    </lineage>
</organism>